<feature type="signal peptide" evidence="1">
    <location>
        <begin position="1"/>
        <end position="31"/>
    </location>
</feature>
<dbReference type="Gene3D" id="3.40.50.1820">
    <property type="entry name" value="alpha/beta hydrolase"/>
    <property type="match status" value="1"/>
</dbReference>
<proteinExistence type="predicted"/>
<dbReference type="SUPFAM" id="SSF53474">
    <property type="entry name" value="alpha/beta-Hydrolases"/>
    <property type="match status" value="1"/>
</dbReference>
<protein>
    <recommendedName>
        <fullName evidence="4">Lipase</fullName>
    </recommendedName>
</protein>
<evidence type="ECO:0000313" key="2">
    <source>
        <dbReference type="EMBL" id="KNA89985.1"/>
    </source>
</evidence>
<comment type="caution">
    <text evidence="2">The sequence shown here is derived from an EMBL/GenBank/DDBJ whole genome shotgun (WGS) entry which is preliminary data.</text>
</comment>
<dbReference type="Pfam" id="PF01674">
    <property type="entry name" value="Lipase_2"/>
    <property type="match status" value="1"/>
</dbReference>
<dbReference type="Proteomes" id="UP000037247">
    <property type="component" value="Unassembled WGS sequence"/>
</dbReference>
<dbReference type="RefSeq" id="WP_049700434.1">
    <property type="nucleotide sequence ID" value="NZ_CBDRLS010000002.1"/>
</dbReference>
<keyword evidence="1" id="KW-0732">Signal</keyword>
<keyword evidence="3" id="KW-1185">Reference proteome</keyword>
<name>A0ABR5I8G8_9ACTN</name>
<dbReference type="PANTHER" id="PTHR32015:SF1">
    <property type="entry name" value="LIPASE"/>
    <property type="match status" value="1"/>
</dbReference>
<gene>
    <name evidence="2" type="ORF">ABW18_18435</name>
</gene>
<reference evidence="2 3" key="1">
    <citation type="submission" date="2015-05" db="EMBL/GenBank/DDBJ databases">
        <title>Draft genome sequence of the bacterium Gordonia jacobaea a new member of the Gordonia genus.</title>
        <authorList>
            <person name="Jimenez-Galisteo G."/>
            <person name="Dominguez A."/>
            <person name="Munoz E."/>
            <person name="Vinas M."/>
        </authorList>
    </citation>
    <scope>NUCLEOTIDE SEQUENCE [LARGE SCALE GENOMIC DNA]</scope>
    <source>
        <strain evidence="3">mv1</strain>
    </source>
</reference>
<organism evidence="2 3">
    <name type="scientific">Gordonia jacobaea</name>
    <dbReference type="NCBI Taxonomy" id="122202"/>
    <lineage>
        <taxon>Bacteria</taxon>
        <taxon>Bacillati</taxon>
        <taxon>Actinomycetota</taxon>
        <taxon>Actinomycetes</taxon>
        <taxon>Mycobacteriales</taxon>
        <taxon>Gordoniaceae</taxon>
        <taxon>Gordonia</taxon>
    </lineage>
</organism>
<dbReference type="InterPro" id="IPR002918">
    <property type="entry name" value="Lipase_EstA/Esterase_EstB"/>
</dbReference>
<evidence type="ECO:0008006" key="4">
    <source>
        <dbReference type="Google" id="ProtNLM"/>
    </source>
</evidence>
<dbReference type="PANTHER" id="PTHR32015">
    <property type="entry name" value="FASTING INDUCED LIPASE"/>
    <property type="match status" value="1"/>
</dbReference>
<feature type="chain" id="PRO_5046226769" description="Lipase" evidence="1">
    <location>
        <begin position="32"/>
        <end position="341"/>
    </location>
</feature>
<accession>A0ABR5I8G8</accession>
<evidence type="ECO:0000256" key="1">
    <source>
        <dbReference type="SAM" id="SignalP"/>
    </source>
</evidence>
<dbReference type="EMBL" id="LDTZ01000021">
    <property type="protein sequence ID" value="KNA89985.1"/>
    <property type="molecule type" value="Genomic_DNA"/>
</dbReference>
<evidence type="ECO:0000313" key="3">
    <source>
        <dbReference type="Proteomes" id="UP000037247"/>
    </source>
</evidence>
<dbReference type="InterPro" id="IPR029058">
    <property type="entry name" value="AB_hydrolase_fold"/>
</dbReference>
<sequence length="341" mass="35267">MNRYLTTLFTVAAATIAALTATIVATPTAAAATSYASDTRGVGPEIKGFQAAFAYPFPEAAPAGANDWTCRPTAAHPRPVVLVHGTWEGAFSTFARLSPALKRAGFCVFTQNYGRGGVAEGGALSVIPGLYGTGPVEDSTEQLAQFVQRVRKATGASQIDAIGHSQGGVLIRRYLKYKGGADPSDPTHNVVANVVTLGATNHGTTLSGSGALAVVLRDAGVNVEPGVTAIAGSAGYEQLVGSSMITDLNRGGETFAGVDYTVIATRFDQFSTPYAATFLTAGPGARVNNVLLQDGCPVDISGHSVMTYSPRAISVTLRALGVSTPLVCTFHPWNQDWGLTG</sequence>